<dbReference type="PANTHER" id="PTHR30173">
    <property type="entry name" value="SIGMA 19 FACTOR"/>
    <property type="match status" value="1"/>
</dbReference>
<dbReference type="HOGENOM" id="CLU_047691_22_0_10"/>
<dbReference type="InterPro" id="IPR013324">
    <property type="entry name" value="RNA_pol_sigma_r3/r4-like"/>
</dbReference>
<gene>
    <name evidence="4" type="ordered locus">Phep_1326</name>
</gene>
<dbReference type="InterPro" id="IPR032710">
    <property type="entry name" value="NTF2-like_dom_sf"/>
</dbReference>
<dbReference type="EMBL" id="CP001681">
    <property type="protein sequence ID" value="ACU03541.1"/>
    <property type="molecule type" value="Genomic_DNA"/>
</dbReference>
<dbReference type="NCBIfam" id="TIGR02937">
    <property type="entry name" value="sigma70-ECF"/>
    <property type="match status" value="1"/>
</dbReference>
<dbReference type="InterPro" id="IPR036388">
    <property type="entry name" value="WH-like_DNA-bd_sf"/>
</dbReference>
<dbReference type="PANTHER" id="PTHR30173:SF36">
    <property type="entry name" value="ECF RNA POLYMERASE SIGMA FACTOR SIGJ"/>
    <property type="match status" value="1"/>
</dbReference>
<dbReference type="STRING" id="485917.Phep_1326"/>
<dbReference type="eggNOG" id="COG1595">
    <property type="taxonomic scope" value="Bacteria"/>
</dbReference>
<dbReference type="GO" id="GO:0003677">
    <property type="term" value="F:DNA binding"/>
    <property type="evidence" value="ECO:0007669"/>
    <property type="project" value="InterPro"/>
</dbReference>
<dbReference type="InterPro" id="IPR052704">
    <property type="entry name" value="ECF_Sigma-70_Domain"/>
</dbReference>
<accession>C6XSY0</accession>
<evidence type="ECO:0000256" key="1">
    <source>
        <dbReference type="ARBA" id="ARBA00011344"/>
    </source>
</evidence>
<dbReference type="Gene3D" id="1.10.1740.10">
    <property type="match status" value="1"/>
</dbReference>
<feature type="domain" description="RNA polymerase sigma-70 region 2" evidence="2">
    <location>
        <begin position="7"/>
        <end position="70"/>
    </location>
</feature>
<feature type="domain" description="RNA polymerase sigma factor 70 region 4 type 2" evidence="3">
    <location>
        <begin position="104"/>
        <end position="153"/>
    </location>
</feature>
<comment type="subunit">
    <text evidence="1">Interacts transiently with the RNA polymerase catalytic core formed by RpoA, RpoB, RpoC and RpoZ (2 alpha, 1 beta, 1 beta' and 1 omega subunit) to form the RNA polymerase holoenzyme that can initiate transcription.</text>
</comment>
<dbReference type="SUPFAM" id="SSF54427">
    <property type="entry name" value="NTF2-like"/>
    <property type="match status" value="1"/>
</dbReference>
<dbReference type="Pfam" id="PF04542">
    <property type="entry name" value="Sigma70_r2"/>
    <property type="match status" value="1"/>
</dbReference>
<organism evidence="4 5">
    <name type="scientific">Pedobacter heparinus (strain ATCC 13125 / DSM 2366 / CIP 104194 / JCM 7457 / NBRC 12017 / NCIMB 9290 / NRRL B-14731 / HIM 762-3)</name>
    <dbReference type="NCBI Taxonomy" id="485917"/>
    <lineage>
        <taxon>Bacteria</taxon>
        <taxon>Pseudomonadati</taxon>
        <taxon>Bacteroidota</taxon>
        <taxon>Sphingobacteriia</taxon>
        <taxon>Sphingobacteriales</taxon>
        <taxon>Sphingobacteriaceae</taxon>
        <taxon>Pedobacter</taxon>
    </lineage>
</organism>
<proteinExistence type="predicted"/>
<dbReference type="InterPro" id="IPR014284">
    <property type="entry name" value="RNA_pol_sigma-70_dom"/>
</dbReference>
<dbReference type="GO" id="GO:0006352">
    <property type="term" value="P:DNA-templated transcription initiation"/>
    <property type="evidence" value="ECO:0007669"/>
    <property type="project" value="InterPro"/>
</dbReference>
<dbReference type="RefSeq" id="WP_012781485.1">
    <property type="nucleotide sequence ID" value="NC_013061.1"/>
</dbReference>
<dbReference type="InterPro" id="IPR013325">
    <property type="entry name" value="RNA_pol_sigma_r2"/>
</dbReference>
<keyword evidence="5" id="KW-1185">Reference proteome</keyword>
<dbReference type="Gene3D" id="1.10.10.10">
    <property type="entry name" value="Winged helix-like DNA-binding domain superfamily/Winged helix DNA-binding domain"/>
    <property type="match status" value="1"/>
</dbReference>
<reference evidence="4 5" key="1">
    <citation type="journal article" date="2009" name="Stand. Genomic Sci.">
        <title>Complete genome sequence of Pedobacter heparinus type strain (HIM 762-3).</title>
        <authorList>
            <person name="Han C."/>
            <person name="Spring S."/>
            <person name="Lapidus A."/>
            <person name="Del Rio T.G."/>
            <person name="Tice H."/>
            <person name="Copeland A."/>
            <person name="Cheng J.F."/>
            <person name="Lucas S."/>
            <person name="Chen F."/>
            <person name="Nolan M."/>
            <person name="Bruce D."/>
            <person name="Goodwin L."/>
            <person name="Pitluck S."/>
            <person name="Ivanova N."/>
            <person name="Mavromatis K."/>
            <person name="Mikhailova N."/>
            <person name="Pati A."/>
            <person name="Chen A."/>
            <person name="Palaniappan K."/>
            <person name="Land M."/>
            <person name="Hauser L."/>
            <person name="Chang Y.J."/>
            <person name="Jeffries C.C."/>
            <person name="Saunders E."/>
            <person name="Chertkov O."/>
            <person name="Brettin T."/>
            <person name="Goker M."/>
            <person name="Rohde M."/>
            <person name="Bristow J."/>
            <person name="Eisen J.A."/>
            <person name="Markowitz V."/>
            <person name="Hugenholtz P."/>
            <person name="Kyrpides N.C."/>
            <person name="Klenk H.P."/>
            <person name="Detter J.C."/>
        </authorList>
    </citation>
    <scope>NUCLEOTIDE SEQUENCE [LARGE SCALE GENOMIC DNA]</scope>
    <source>
        <strain evidence="5">ATCC 13125 / DSM 2366 / CIP 104194 / JCM 7457 / NBRC 12017 / NCIMB 9290 / NRRL B-14731 / HIM 762-3</strain>
    </source>
</reference>
<evidence type="ECO:0000313" key="4">
    <source>
        <dbReference type="EMBL" id="ACU03541.1"/>
    </source>
</evidence>
<dbReference type="Proteomes" id="UP000000852">
    <property type="component" value="Chromosome"/>
</dbReference>
<dbReference type="AlphaFoldDB" id="C6XSY0"/>
<dbReference type="InterPro" id="IPR013249">
    <property type="entry name" value="RNA_pol_sigma70_r4_t2"/>
</dbReference>
<dbReference type="SUPFAM" id="SSF88659">
    <property type="entry name" value="Sigma3 and sigma4 domains of RNA polymerase sigma factors"/>
    <property type="match status" value="1"/>
</dbReference>
<evidence type="ECO:0000259" key="2">
    <source>
        <dbReference type="Pfam" id="PF04542"/>
    </source>
</evidence>
<dbReference type="Pfam" id="PF08281">
    <property type="entry name" value="Sigma70_r4_2"/>
    <property type="match status" value="1"/>
</dbReference>
<evidence type="ECO:0000259" key="3">
    <source>
        <dbReference type="Pfam" id="PF08281"/>
    </source>
</evidence>
<dbReference type="GO" id="GO:0016987">
    <property type="term" value="F:sigma factor activity"/>
    <property type="evidence" value="ECO:0007669"/>
    <property type="project" value="InterPro"/>
</dbReference>
<name>C6XSY0_PEDHD</name>
<evidence type="ECO:0000313" key="5">
    <source>
        <dbReference type="Proteomes" id="UP000000852"/>
    </source>
</evidence>
<dbReference type="InterPro" id="IPR007627">
    <property type="entry name" value="RNA_pol_sigma70_r2"/>
</dbReference>
<protein>
    <submittedName>
        <fullName evidence="4">RNA polymerase sigma factor, sigma-70 family</fullName>
    </submittedName>
</protein>
<sequence length="280" mass="31588">MTFSEVISQLRPTLKTYAYHICGSLADAEDVVQDVLLKFLALDQENIEHVRAYLIRMVINHAINQKKKLKKQALDYPGEWLPEPVATEKADAGINRKEILSYSLMVLLEKLNPRQRAVFILKEAFDYEHAEIANVLDIKPDLSRQLLARAKKSIGNPKLLPDRVPQSFLGRYLSVLQSGDMQCLENLLNEDIVSVSDGGGKARAAIKPVHGRKSVAALLMGLYTKFYEDSIIVEGFVNQEPALFYYQGDKLVTCITFVLTAGQIIRTFIIRNPDKLKNLN</sequence>
<dbReference type="KEGG" id="phe:Phep_1326"/>
<dbReference type="SUPFAM" id="SSF88946">
    <property type="entry name" value="Sigma2 domain of RNA polymerase sigma factors"/>
    <property type="match status" value="1"/>
</dbReference>